<comment type="caution">
    <text evidence="1">The sequence shown here is derived from an EMBL/GenBank/DDBJ whole genome shotgun (WGS) entry which is preliminary data.</text>
</comment>
<accession>A0A0D7CE49</accession>
<organism evidence="1 2">
    <name type="scientific">Streptomyces natalensis ATCC 27448</name>
    <dbReference type="NCBI Taxonomy" id="1240678"/>
    <lineage>
        <taxon>Bacteria</taxon>
        <taxon>Bacillati</taxon>
        <taxon>Actinomycetota</taxon>
        <taxon>Actinomycetes</taxon>
        <taxon>Kitasatosporales</taxon>
        <taxon>Streptomycetaceae</taxon>
        <taxon>Streptomyces</taxon>
    </lineage>
</organism>
<sequence>MTEPLASVEELTARLGYGLEGEERVMAEAALADVSATVRAYGLPWPTRAMAPAVVVAVVLAVAERRVRNPEGYRAESQGGYQYQLPATAPTGVELTPVEIQLIRSQAGMGGLYAVPVERYGGTL</sequence>
<dbReference type="PATRIC" id="fig|1240678.4.peg.7719"/>
<reference evidence="1 2" key="1">
    <citation type="submission" date="2014-09" db="EMBL/GenBank/DDBJ databases">
        <title>Draft genome sequence of Streptomyces natalensis ATCC 27448, producer of the antifungal pimaricin.</title>
        <authorList>
            <person name="Mendes M.V."/>
            <person name="Beites T."/>
            <person name="Pires S."/>
            <person name="Santos C.L."/>
            <person name="Moradas-Ferreira P."/>
        </authorList>
    </citation>
    <scope>NUCLEOTIDE SEQUENCE [LARGE SCALE GENOMIC DNA]</scope>
    <source>
        <strain evidence="1 2">ATCC 27448</strain>
    </source>
</reference>
<dbReference type="Proteomes" id="UP000032458">
    <property type="component" value="Unassembled WGS sequence"/>
</dbReference>
<dbReference type="RefSeq" id="WP_030066748.1">
    <property type="nucleotide sequence ID" value="NZ_JRKI01000061.1"/>
</dbReference>
<evidence type="ECO:0008006" key="3">
    <source>
        <dbReference type="Google" id="ProtNLM"/>
    </source>
</evidence>
<dbReference type="EMBL" id="JRKI01000061">
    <property type="protein sequence ID" value="KIZ14514.1"/>
    <property type="molecule type" value="Genomic_DNA"/>
</dbReference>
<evidence type="ECO:0000313" key="2">
    <source>
        <dbReference type="Proteomes" id="UP000032458"/>
    </source>
</evidence>
<keyword evidence="2" id="KW-1185">Reference proteome</keyword>
<evidence type="ECO:0000313" key="1">
    <source>
        <dbReference type="EMBL" id="KIZ14514.1"/>
    </source>
</evidence>
<proteinExistence type="predicted"/>
<name>A0A0D7CE49_9ACTN</name>
<dbReference type="AlphaFoldDB" id="A0A0D7CE49"/>
<protein>
    <recommendedName>
        <fullName evidence="3">Phage protein</fullName>
    </recommendedName>
</protein>
<gene>
    <name evidence="1" type="ORF">SNA_36225</name>
</gene>